<accession>A0A8K9Y7A2</accession>
<dbReference type="SUPFAM" id="SSF50729">
    <property type="entry name" value="PH domain-like"/>
    <property type="match status" value="1"/>
</dbReference>
<dbReference type="InterPro" id="IPR000219">
    <property type="entry name" value="DH_dom"/>
</dbReference>
<evidence type="ECO:0000313" key="13">
    <source>
        <dbReference type="Proteomes" id="UP000694395"/>
    </source>
</evidence>
<dbReference type="CDD" id="cd00160">
    <property type="entry name" value="RhoGEF"/>
    <property type="match status" value="1"/>
</dbReference>
<dbReference type="InterPro" id="IPR035789">
    <property type="entry name" value="BetaPIX_SH3"/>
</dbReference>
<evidence type="ECO:0000256" key="1">
    <source>
        <dbReference type="ARBA" id="ARBA00022443"/>
    </source>
</evidence>
<dbReference type="GO" id="GO:0030027">
    <property type="term" value="C:lamellipodium"/>
    <property type="evidence" value="ECO:0007669"/>
    <property type="project" value="TreeGrafter"/>
</dbReference>
<feature type="domain" description="DH" evidence="10">
    <location>
        <begin position="176"/>
        <end position="356"/>
    </location>
</feature>
<dbReference type="PROSITE" id="PS50010">
    <property type="entry name" value="DH_2"/>
    <property type="match status" value="1"/>
</dbReference>
<dbReference type="SUPFAM" id="SSF50044">
    <property type="entry name" value="SH3-domain"/>
    <property type="match status" value="1"/>
</dbReference>
<evidence type="ECO:0000259" key="10">
    <source>
        <dbReference type="PROSITE" id="PS50010"/>
    </source>
</evidence>
<dbReference type="InterPro" id="IPR011993">
    <property type="entry name" value="PH-like_dom_sf"/>
</dbReference>
<feature type="coiled-coil region" evidence="7">
    <location>
        <begin position="646"/>
        <end position="687"/>
    </location>
</feature>
<dbReference type="FunFam" id="1.20.5.390:FF:000001">
    <property type="entry name" value="rho guanine nucleotide exchange factor 7 isoform X1"/>
    <property type="match status" value="1"/>
</dbReference>
<dbReference type="SMART" id="SM00325">
    <property type="entry name" value="RhoGEF"/>
    <property type="match status" value="1"/>
</dbReference>
<dbReference type="InterPro" id="IPR001452">
    <property type="entry name" value="SH3_domain"/>
</dbReference>
<dbReference type="Pfam" id="PF00621">
    <property type="entry name" value="RhoGEF"/>
    <property type="match status" value="1"/>
</dbReference>
<feature type="region of interest" description="Disordered" evidence="8">
    <location>
        <begin position="554"/>
        <end position="576"/>
    </location>
</feature>
<dbReference type="CDD" id="cd12061">
    <property type="entry name" value="SH3_betaPIX"/>
    <property type="match status" value="1"/>
</dbReference>
<dbReference type="InterPro" id="IPR036872">
    <property type="entry name" value="CH_dom_sf"/>
</dbReference>
<evidence type="ECO:0000259" key="9">
    <source>
        <dbReference type="PROSITE" id="PS50002"/>
    </source>
</evidence>
<dbReference type="GO" id="GO:0035556">
    <property type="term" value="P:intracellular signal transduction"/>
    <property type="evidence" value="ECO:0007669"/>
    <property type="project" value="InterPro"/>
</dbReference>
<dbReference type="PRINTS" id="PR00452">
    <property type="entry name" value="SH3DOMAIN"/>
</dbReference>
<dbReference type="Pfam" id="PF00307">
    <property type="entry name" value="CH"/>
    <property type="match status" value="1"/>
</dbReference>
<dbReference type="PROSITE" id="PS00741">
    <property type="entry name" value="DH_1"/>
    <property type="match status" value="1"/>
</dbReference>
<dbReference type="PROSITE" id="PS50021">
    <property type="entry name" value="CH"/>
    <property type="match status" value="1"/>
</dbReference>
<proteinExistence type="predicted"/>
<evidence type="ECO:0000256" key="7">
    <source>
        <dbReference type="SAM" id="Coils"/>
    </source>
</evidence>
<feature type="compositionally biased region" description="Basic and acidic residues" evidence="8">
    <location>
        <begin position="565"/>
        <end position="574"/>
    </location>
</feature>
<dbReference type="InterPro" id="IPR001331">
    <property type="entry name" value="GDS_CDC24_CS"/>
</dbReference>
<dbReference type="Gene3D" id="1.20.5.390">
    <property type="entry name" value="L1 transposable element, trimerization domain"/>
    <property type="match status" value="1"/>
</dbReference>
<dbReference type="SUPFAM" id="SSF47576">
    <property type="entry name" value="Calponin-homology domain, CH-domain"/>
    <property type="match status" value="1"/>
</dbReference>
<dbReference type="InterPro" id="IPR032409">
    <property type="entry name" value="GEF6/7_CC"/>
</dbReference>
<dbReference type="Pfam" id="PF16523">
    <property type="entry name" value="betaPIX_CC"/>
    <property type="match status" value="1"/>
</dbReference>
<evidence type="ECO:0000256" key="2">
    <source>
        <dbReference type="ARBA" id="ARBA00022658"/>
    </source>
</evidence>
<dbReference type="GeneTree" id="ENSGT00940000155360"/>
<dbReference type="SUPFAM" id="SSF48065">
    <property type="entry name" value="DBL homology domain (DH-domain)"/>
    <property type="match status" value="1"/>
</dbReference>
<feature type="domain" description="Calponin-homology (CH)" evidence="11">
    <location>
        <begin position="1"/>
        <end position="117"/>
    </location>
</feature>
<feature type="compositionally biased region" description="Pro residues" evidence="8">
    <location>
        <begin position="500"/>
        <end position="511"/>
    </location>
</feature>
<dbReference type="FunFam" id="2.30.30.40:FF:000072">
    <property type="entry name" value="Unconventional Myosin IB"/>
    <property type="match status" value="1"/>
</dbReference>
<evidence type="ECO:0000259" key="11">
    <source>
        <dbReference type="PROSITE" id="PS50021"/>
    </source>
</evidence>
<keyword evidence="13" id="KW-1185">Reference proteome</keyword>
<dbReference type="Pfam" id="PF07653">
    <property type="entry name" value="SH3_2"/>
    <property type="match status" value="1"/>
</dbReference>
<dbReference type="GO" id="GO:0030032">
    <property type="term" value="P:lamellipodium assembly"/>
    <property type="evidence" value="ECO:0007669"/>
    <property type="project" value="TreeGrafter"/>
</dbReference>
<reference evidence="12" key="2">
    <citation type="submission" date="2025-08" db="UniProtKB">
        <authorList>
            <consortium name="Ensembl"/>
        </authorList>
    </citation>
    <scope>IDENTIFICATION</scope>
</reference>
<evidence type="ECO:0000313" key="12">
    <source>
        <dbReference type="Ensembl" id="ENSOMYP00000142877.1"/>
    </source>
</evidence>
<feature type="region of interest" description="Disordered" evidence="8">
    <location>
        <begin position="473"/>
        <end position="511"/>
    </location>
</feature>
<name>A0A8K9Y7A2_ONCMY</name>
<comment type="function">
    <text evidence="4">Induces bone resorption, acting probably through a signaling cascade which results in the secretion of factor(s) enhancing osteoclast formation and activity.</text>
</comment>
<evidence type="ECO:0000256" key="3">
    <source>
        <dbReference type="ARBA" id="ARBA00023043"/>
    </source>
</evidence>
<sequence>MNSAEQTVTWLITLGVLESPKKTISDPEGFLQSSLKDGVVLCKLVERLRPGSVEKIFQEPRNDSEFQSNIKEFLKGCGSFRVEVSNLTCLLLCNFVVNIDNTTGGQRVLVRAKFTFQQTNEDELSFNKGDMISVSRQEDGGWWEGSLNGNKGWFPSNYVKEVKGSDKPVSPKSGTLKNPVLQNILETETDYSKELQSLLTSYLHSLQPTDKLSSADVSHILGNLEDISTFQLMLVQSYEECTRLPESQQRVGGFFLNLLPEMKALYMAYCSNHPSAVNVLTEHSEELGEFMEGKGASSPGILTLTTGLSKPFMRLDKYPTLLKELERHMEEHHADRPDIQKCLTSFKGLSAQCQEVRKRKELELQILTETIRRWEGDDIRTLGPVLYMSHTLCHTHGSEEKSERYLLLFPNVLLLLSASSRMSGFIYQVRISLCPLLCVCVTGSMCERMQVVCNNQQDLQEWVEHLSRHTQIRNTPSSRGVSGGPAYHTLPHPSSHGAPQTPPMWGPLEPPSTPKPWSLSCLRPAPPLKPSAALCYKEVWSWAFRDMSKSPKSMKKLLPKRKPERKASDEDFATRKSTAALEEDAQILKVIEAYCTSAKTRQTLNSRSREKSGLHMLFPEEEKIIVEETTSNGQTVIEEKTLVDTVYGLKDEVQELKQDNKKMRRTLDEEQKARKELEKILRRVLKNMNDPTWDETNL</sequence>
<dbReference type="PROSITE" id="PS50002">
    <property type="entry name" value="SH3"/>
    <property type="match status" value="1"/>
</dbReference>
<reference evidence="12" key="1">
    <citation type="submission" date="2020-07" db="EMBL/GenBank/DDBJ databases">
        <title>A long reads based de novo assembly of the rainbow trout Arlee double haploid line genome.</title>
        <authorList>
            <person name="Gao G."/>
            <person name="Palti Y."/>
        </authorList>
    </citation>
    <scope>NUCLEOTIDE SEQUENCE [LARGE SCALE GENOMIC DNA]</scope>
</reference>
<organism evidence="12 13">
    <name type="scientific">Oncorhynchus mykiss</name>
    <name type="common">Rainbow trout</name>
    <name type="synonym">Salmo gairdneri</name>
    <dbReference type="NCBI Taxonomy" id="8022"/>
    <lineage>
        <taxon>Eukaryota</taxon>
        <taxon>Metazoa</taxon>
        <taxon>Chordata</taxon>
        <taxon>Craniata</taxon>
        <taxon>Vertebrata</taxon>
        <taxon>Euteleostomi</taxon>
        <taxon>Actinopterygii</taxon>
        <taxon>Neopterygii</taxon>
        <taxon>Teleostei</taxon>
        <taxon>Protacanthopterygii</taxon>
        <taxon>Salmoniformes</taxon>
        <taxon>Salmonidae</taxon>
        <taxon>Salmoninae</taxon>
        <taxon>Oncorhynchus</taxon>
    </lineage>
</organism>
<dbReference type="SMART" id="SM00326">
    <property type="entry name" value="SH3"/>
    <property type="match status" value="1"/>
</dbReference>
<dbReference type="InterPro" id="IPR036028">
    <property type="entry name" value="SH3-like_dom_sf"/>
</dbReference>
<dbReference type="InterPro" id="IPR001715">
    <property type="entry name" value="CH_dom"/>
</dbReference>
<protein>
    <recommendedName>
        <fullName evidence="5">Osteoclast-stimulating factor 1</fullName>
    </recommendedName>
</protein>
<dbReference type="GO" id="GO:0005085">
    <property type="term" value="F:guanyl-nucleotide exchange factor activity"/>
    <property type="evidence" value="ECO:0007669"/>
    <property type="project" value="UniProtKB-KW"/>
</dbReference>
<dbReference type="GO" id="GO:0005737">
    <property type="term" value="C:cytoplasm"/>
    <property type="evidence" value="ECO:0007669"/>
    <property type="project" value="TreeGrafter"/>
</dbReference>
<dbReference type="Gene3D" id="1.20.900.10">
    <property type="entry name" value="Dbl homology (DH) domain"/>
    <property type="match status" value="1"/>
</dbReference>
<dbReference type="Gene3D" id="2.30.30.40">
    <property type="entry name" value="SH3 Domains"/>
    <property type="match status" value="1"/>
</dbReference>
<feature type="domain" description="SH3" evidence="9">
    <location>
        <begin position="105"/>
        <end position="164"/>
    </location>
</feature>
<dbReference type="Proteomes" id="UP000694395">
    <property type="component" value="Chromosome 18"/>
</dbReference>
<dbReference type="Pfam" id="PF16614">
    <property type="entry name" value="RhoGEF67_u2"/>
    <property type="match status" value="1"/>
</dbReference>
<evidence type="ECO:0000256" key="4">
    <source>
        <dbReference type="ARBA" id="ARBA00037432"/>
    </source>
</evidence>
<dbReference type="FunFam" id="1.20.900.10:FF:000016">
    <property type="entry name" value="Rho guanine nucleotide exchange factor 6"/>
    <property type="match status" value="1"/>
</dbReference>
<dbReference type="Gene3D" id="1.10.418.10">
    <property type="entry name" value="Calponin-like domain"/>
    <property type="match status" value="1"/>
</dbReference>
<dbReference type="Ensembl" id="ENSOMYT00000141369.1">
    <property type="protein sequence ID" value="ENSOMYP00000142877.1"/>
    <property type="gene ID" value="ENSOMYG00000021518.2"/>
</dbReference>
<dbReference type="AlphaFoldDB" id="A0A8K9Y7A2"/>
<dbReference type="PANTHER" id="PTHR46026">
    <property type="entry name" value="RHO-TYPE GUANINE NUCLEOTIDE EXCHANGE FACTOR, ISOFORM F"/>
    <property type="match status" value="1"/>
</dbReference>
<dbReference type="Gene3D" id="2.30.29.30">
    <property type="entry name" value="Pleckstrin-homology domain (PH domain)/Phosphotyrosine-binding domain (PTB)"/>
    <property type="match status" value="1"/>
</dbReference>
<keyword evidence="7" id="KW-0175">Coiled coil</keyword>
<keyword evidence="1 6" id="KW-0728">SH3 domain</keyword>
<evidence type="ECO:0000256" key="5">
    <source>
        <dbReference type="ARBA" id="ARBA00040640"/>
    </source>
</evidence>
<dbReference type="InterPro" id="IPR035899">
    <property type="entry name" value="DBL_dom_sf"/>
</dbReference>
<keyword evidence="2" id="KW-0344">Guanine-nucleotide releasing factor</keyword>
<feature type="compositionally biased region" description="Basic residues" evidence="8">
    <location>
        <begin position="554"/>
        <end position="564"/>
    </location>
</feature>
<dbReference type="PANTHER" id="PTHR46026:SF3">
    <property type="entry name" value="RHO GUANINE NUCLEOTIDE EXCHANGE FACTOR 7"/>
    <property type="match status" value="1"/>
</dbReference>
<keyword evidence="3" id="KW-0040">ANK repeat</keyword>
<reference evidence="12" key="3">
    <citation type="submission" date="2025-09" db="UniProtKB">
        <authorList>
            <consortium name="Ensembl"/>
        </authorList>
    </citation>
    <scope>IDENTIFICATION</scope>
</reference>
<gene>
    <name evidence="12" type="primary">LOC110495686</name>
</gene>
<evidence type="ECO:0000256" key="6">
    <source>
        <dbReference type="PROSITE-ProRule" id="PRU00192"/>
    </source>
</evidence>
<evidence type="ECO:0000256" key="8">
    <source>
        <dbReference type="SAM" id="MobiDB-lite"/>
    </source>
</evidence>